<evidence type="ECO:0000313" key="1">
    <source>
        <dbReference type="EMBL" id="AEF81824.1"/>
    </source>
</evidence>
<dbReference type="AlphaFoldDB" id="F5Y922"/>
<dbReference type="InParanoid" id="F5Y922"/>
<dbReference type="HOGENOM" id="CLU_2358824_0_0_12"/>
<accession>F5Y922</accession>
<keyword evidence="2" id="KW-1185">Reference proteome</keyword>
<reference evidence="1 2" key="2">
    <citation type="journal article" date="2011" name="ISME J.">
        <title>RNA-seq reveals cooperative metabolic interactions between two termite-gut spirochete species in co-culture.</title>
        <authorList>
            <person name="Rosenthal A.Z."/>
            <person name="Matson E.G."/>
            <person name="Eldar A."/>
            <person name="Leadbetter J.R."/>
        </authorList>
    </citation>
    <scope>NUCLEOTIDE SEQUENCE [LARGE SCALE GENOMIC DNA]</scope>
    <source>
        <strain evidence="2">ATCC BAA-888 / DSM 13862 / ZAS-9</strain>
    </source>
</reference>
<proteinExistence type="predicted"/>
<gene>
    <name evidence="1" type="ordered locus">TREAZ_3300</name>
</gene>
<reference evidence="2" key="1">
    <citation type="submission" date="2009-12" db="EMBL/GenBank/DDBJ databases">
        <title>Complete sequence of Treponema azotonutricium strain ZAS-9.</title>
        <authorList>
            <person name="Tetu S.G."/>
            <person name="Matson E."/>
            <person name="Ren Q."/>
            <person name="Seshadri R."/>
            <person name="Elbourne L."/>
            <person name="Hassan K.A."/>
            <person name="Durkin A."/>
            <person name="Radune D."/>
            <person name="Mohamoud Y."/>
            <person name="Shay R."/>
            <person name="Jin S."/>
            <person name="Zhang X."/>
            <person name="Lucey K."/>
            <person name="Ballor N.R."/>
            <person name="Ottesen E."/>
            <person name="Rosenthal R."/>
            <person name="Allen A."/>
            <person name="Leadbetter J.R."/>
            <person name="Paulsen I.T."/>
        </authorList>
    </citation>
    <scope>NUCLEOTIDE SEQUENCE [LARGE SCALE GENOMIC DNA]</scope>
    <source>
        <strain evidence="2">ATCC BAA-888 / DSM 13862 / ZAS-9</strain>
    </source>
</reference>
<dbReference type="STRING" id="545695.TREAZ_3300"/>
<dbReference type="Gene3D" id="3.40.50.1010">
    <property type="entry name" value="5'-nuclease"/>
    <property type="match status" value="1"/>
</dbReference>
<organism evidence="1 2">
    <name type="scientific">Leadbettera azotonutricia (strain ATCC BAA-888 / DSM 13862 / ZAS-9)</name>
    <name type="common">Treponema azotonutricium</name>
    <dbReference type="NCBI Taxonomy" id="545695"/>
    <lineage>
        <taxon>Bacteria</taxon>
        <taxon>Pseudomonadati</taxon>
        <taxon>Spirochaetota</taxon>
        <taxon>Spirochaetia</taxon>
        <taxon>Spirochaetales</taxon>
        <taxon>Breznakiellaceae</taxon>
        <taxon>Leadbettera</taxon>
    </lineage>
</organism>
<dbReference type="InterPro" id="IPR029060">
    <property type="entry name" value="PIN-like_dom_sf"/>
</dbReference>
<dbReference type="SUPFAM" id="SSF88723">
    <property type="entry name" value="PIN domain-like"/>
    <property type="match status" value="1"/>
</dbReference>
<sequence>MIPAYCLDACALITVVKKEPGFEIVRDLLRRATAREAAGLKSRHRMSHADALGLAAAKERGAAFVTSDHAELEPVEQHESNSFLWCGPSAFSEIAA</sequence>
<dbReference type="KEGG" id="taz:TREAZ_3300"/>
<protein>
    <submittedName>
        <fullName evidence="1">PilT protein domain protein</fullName>
    </submittedName>
</protein>
<evidence type="ECO:0000313" key="2">
    <source>
        <dbReference type="Proteomes" id="UP000009222"/>
    </source>
</evidence>
<dbReference type="OrthoDB" id="122215at2"/>
<name>F5Y922_LEAAZ</name>
<dbReference type="EMBL" id="CP001841">
    <property type="protein sequence ID" value="AEF81824.1"/>
    <property type="molecule type" value="Genomic_DNA"/>
</dbReference>
<dbReference type="RefSeq" id="WP_015712264.1">
    <property type="nucleotide sequence ID" value="NC_015577.1"/>
</dbReference>
<dbReference type="Proteomes" id="UP000009222">
    <property type="component" value="Chromosome"/>
</dbReference>